<comment type="caution">
    <text evidence="1">The sequence shown here is derived from an EMBL/GenBank/DDBJ whole genome shotgun (WGS) entry which is preliminary data.</text>
</comment>
<proteinExistence type="predicted"/>
<gene>
    <name evidence="1" type="ORF">SLEP1_g48218</name>
</gene>
<reference evidence="1 2" key="1">
    <citation type="journal article" date="2021" name="Commun. Biol.">
        <title>The genome of Shorea leprosula (Dipterocarpaceae) highlights the ecological relevance of drought in aseasonal tropical rainforests.</title>
        <authorList>
            <person name="Ng K.K.S."/>
            <person name="Kobayashi M.J."/>
            <person name="Fawcett J.A."/>
            <person name="Hatakeyama M."/>
            <person name="Paape T."/>
            <person name="Ng C.H."/>
            <person name="Ang C.C."/>
            <person name="Tnah L.H."/>
            <person name="Lee C.T."/>
            <person name="Nishiyama T."/>
            <person name="Sese J."/>
            <person name="O'Brien M.J."/>
            <person name="Copetti D."/>
            <person name="Mohd Noor M.I."/>
            <person name="Ong R.C."/>
            <person name="Putra M."/>
            <person name="Sireger I.Z."/>
            <person name="Indrioko S."/>
            <person name="Kosugi Y."/>
            <person name="Izuno A."/>
            <person name="Isagi Y."/>
            <person name="Lee S.L."/>
            <person name="Shimizu K.K."/>
        </authorList>
    </citation>
    <scope>NUCLEOTIDE SEQUENCE [LARGE SCALE GENOMIC DNA]</scope>
    <source>
        <strain evidence="1">214</strain>
    </source>
</reference>
<dbReference type="EMBL" id="BPVZ01000143">
    <property type="protein sequence ID" value="GKV40598.1"/>
    <property type="molecule type" value="Genomic_DNA"/>
</dbReference>
<dbReference type="Proteomes" id="UP001054252">
    <property type="component" value="Unassembled WGS sequence"/>
</dbReference>
<accession>A0AAV5LSY4</accession>
<evidence type="ECO:0000313" key="2">
    <source>
        <dbReference type="Proteomes" id="UP001054252"/>
    </source>
</evidence>
<dbReference type="AlphaFoldDB" id="A0AAV5LSY4"/>
<keyword evidence="2" id="KW-1185">Reference proteome</keyword>
<sequence length="137" mass="15697">MAMVLDSKTDLSFPYWASVHRRFGPDSSFFATGNLERELLAKQVALDLTEDEKHQLQEMVRVYPREVQPENPNSLGARKREYFRMCRERDLLLYPWSDIPEFFAKNKGSKAKQEGIVSQPELVLASAADATDESPIC</sequence>
<evidence type="ECO:0000313" key="1">
    <source>
        <dbReference type="EMBL" id="GKV40598.1"/>
    </source>
</evidence>
<protein>
    <submittedName>
        <fullName evidence="1">Uncharacterized protein</fullName>
    </submittedName>
</protein>
<organism evidence="1 2">
    <name type="scientific">Rubroshorea leprosula</name>
    <dbReference type="NCBI Taxonomy" id="152421"/>
    <lineage>
        <taxon>Eukaryota</taxon>
        <taxon>Viridiplantae</taxon>
        <taxon>Streptophyta</taxon>
        <taxon>Embryophyta</taxon>
        <taxon>Tracheophyta</taxon>
        <taxon>Spermatophyta</taxon>
        <taxon>Magnoliopsida</taxon>
        <taxon>eudicotyledons</taxon>
        <taxon>Gunneridae</taxon>
        <taxon>Pentapetalae</taxon>
        <taxon>rosids</taxon>
        <taxon>malvids</taxon>
        <taxon>Malvales</taxon>
        <taxon>Dipterocarpaceae</taxon>
        <taxon>Rubroshorea</taxon>
    </lineage>
</organism>
<name>A0AAV5LSY4_9ROSI</name>